<evidence type="ECO:0000313" key="3">
    <source>
        <dbReference type="Proteomes" id="UP000824988"/>
    </source>
</evidence>
<name>A0A8D4VQR8_9GAMM</name>
<protein>
    <recommendedName>
        <fullName evidence="4">CDP-archaeol synthase</fullName>
    </recommendedName>
</protein>
<organism evidence="2 3">
    <name type="scientific">Methylogaea oryzae</name>
    <dbReference type="NCBI Taxonomy" id="1295382"/>
    <lineage>
        <taxon>Bacteria</taxon>
        <taxon>Pseudomonadati</taxon>
        <taxon>Pseudomonadota</taxon>
        <taxon>Gammaproteobacteria</taxon>
        <taxon>Methylococcales</taxon>
        <taxon>Methylococcaceae</taxon>
        <taxon>Methylogaea</taxon>
    </lineage>
</organism>
<evidence type="ECO:0008006" key="4">
    <source>
        <dbReference type="Google" id="ProtNLM"/>
    </source>
</evidence>
<keyword evidence="1" id="KW-0812">Transmembrane</keyword>
<dbReference type="PANTHER" id="PTHR39650:SF1">
    <property type="entry name" value="CDP-ARCHAEOL SYNTHASE"/>
    <property type="match status" value="1"/>
</dbReference>
<feature type="transmembrane region" description="Helical" evidence="1">
    <location>
        <begin position="135"/>
        <end position="153"/>
    </location>
</feature>
<dbReference type="AlphaFoldDB" id="A0A8D4VQR8"/>
<accession>A0A8D4VQR8</accession>
<dbReference type="PANTHER" id="PTHR39650">
    <property type="entry name" value="CDP-ARCHAEOL SYNTHASE"/>
    <property type="match status" value="1"/>
</dbReference>
<sequence>MNLGLTAQVLVILAAANGGPVFARNLLGGRCAAPVDGGRRLADGQPLFGASKTWRGLIAALLLASATAPWLGWPWWLGAWAASWSMAGDLFSSFLKRRRGLPASSRATGLDQIPEALLPALALTPWLPLGITETLAVLTVFFAAEILLSPLLYRLGIRRRPY</sequence>
<evidence type="ECO:0000313" key="2">
    <source>
        <dbReference type="EMBL" id="BBL72333.1"/>
    </source>
</evidence>
<dbReference type="InterPro" id="IPR032690">
    <property type="entry name" value="CarS"/>
</dbReference>
<dbReference type="Proteomes" id="UP000824988">
    <property type="component" value="Chromosome"/>
</dbReference>
<proteinExistence type="predicted"/>
<dbReference type="RefSeq" id="WP_221047498.1">
    <property type="nucleotide sequence ID" value="NZ_AP019782.1"/>
</dbReference>
<reference evidence="2" key="1">
    <citation type="submission" date="2019-06" db="EMBL/GenBank/DDBJ databases">
        <title>Complete genome sequence of Methylogaea oryzae strain JCM16910.</title>
        <authorList>
            <person name="Asakawa S."/>
        </authorList>
    </citation>
    <scope>NUCLEOTIDE SEQUENCE</scope>
    <source>
        <strain evidence="2">E10</strain>
    </source>
</reference>
<gene>
    <name evidence="2" type="ORF">MoryE10_29390</name>
</gene>
<keyword evidence="3" id="KW-1185">Reference proteome</keyword>
<evidence type="ECO:0000256" key="1">
    <source>
        <dbReference type="SAM" id="Phobius"/>
    </source>
</evidence>
<keyword evidence="1" id="KW-1133">Transmembrane helix</keyword>
<dbReference type="EMBL" id="AP019782">
    <property type="protein sequence ID" value="BBL72333.1"/>
    <property type="molecule type" value="Genomic_DNA"/>
</dbReference>
<dbReference type="KEGG" id="moz:MoryE10_29390"/>
<keyword evidence="1" id="KW-0472">Membrane</keyword>